<dbReference type="GO" id="GO:0044718">
    <property type="term" value="P:siderophore transmembrane transport"/>
    <property type="evidence" value="ECO:0007669"/>
    <property type="project" value="TreeGrafter"/>
</dbReference>
<dbReference type="SUPFAM" id="SSF56935">
    <property type="entry name" value="Porins"/>
    <property type="match status" value="1"/>
</dbReference>
<evidence type="ECO:0000256" key="5">
    <source>
        <dbReference type="ARBA" id="ARBA00023077"/>
    </source>
</evidence>
<keyword evidence="13" id="KW-1185">Reference proteome</keyword>
<dbReference type="PROSITE" id="PS52016">
    <property type="entry name" value="TONB_DEPENDENT_REC_3"/>
    <property type="match status" value="1"/>
</dbReference>
<dbReference type="Pfam" id="PF00593">
    <property type="entry name" value="TonB_dep_Rec_b-barrel"/>
    <property type="match status" value="1"/>
</dbReference>
<evidence type="ECO:0000256" key="9">
    <source>
        <dbReference type="RuleBase" id="RU003357"/>
    </source>
</evidence>
<evidence type="ECO:0000256" key="4">
    <source>
        <dbReference type="ARBA" id="ARBA00022692"/>
    </source>
</evidence>
<organism evidence="12 13">
    <name type="scientific">Leptotrichia wadei</name>
    <dbReference type="NCBI Taxonomy" id="157687"/>
    <lineage>
        <taxon>Bacteria</taxon>
        <taxon>Fusobacteriati</taxon>
        <taxon>Fusobacteriota</taxon>
        <taxon>Fusobacteriia</taxon>
        <taxon>Fusobacteriales</taxon>
        <taxon>Leptotrichiaceae</taxon>
        <taxon>Leptotrichia</taxon>
    </lineage>
</organism>
<dbReference type="EMBL" id="LSDD01000003">
    <property type="protein sequence ID" value="KXB70338.1"/>
    <property type="molecule type" value="Genomic_DNA"/>
</dbReference>
<dbReference type="PANTHER" id="PTHR30069">
    <property type="entry name" value="TONB-DEPENDENT OUTER MEMBRANE RECEPTOR"/>
    <property type="match status" value="1"/>
</dbReference>
<keyword evidence="7 8" id="KW-0998">Cell outer membrane</keyword>
<comment type="similarity">
    <text evidence="8 9">Belongs to the TonB-dependent receptor family.</text>
</comment>
<dbReference type="PATRIC" id="fig|157687.3.peg.5"/>
<dbReference type="InterPro" id="IPR000531">
    <property type="entry name" value="Beta-barrel_TonB"/>
</dbReference>
<dbReference type="InterPro" id="IPR012910">
    <property type="entry name" value="Plug_dom"/>
</dbReference>
<dbReference type="Gene3D" id="2.170.130.10">
    <property type="entry name" value="TonB-dependent receptor, plug domain"/>
    <property type="match status" value="1"/>
</dbReference>
<dbReference type="Proteomes" id="UP000070483">
    <property type="component" value="Unassembled WGS sequence"/>
</dbReference>
<dbReference type="InterPro" id="IPR039426">
    <property type="entry name" value="TonB-dep_rcpt-like"/>
</dbReference>
<dbReference type="STRING" id="157687.HMPREF3180_00005"/>
<dbReference type="GO" id="GO:0015344">
    <property type="term" value="F:siderophore uptake transmembrane transporter activity"/>
    <property type="evidence" value="ECO:0007669"/>
    <property type="project" value="TreeGrafter"/>
</dbReference>
<protein>
    <submittedName>
        <fullName evidence="12">TonB-dependent receptor</fullName>
    </submittedName>
</protein>
<evidence type="ECO:0000256" key="3">
    <source>
        <dbReference type="ARBA" id="ARBA00022452"/>
    </source>
</evidence>
<proteinExistence type="inferred from homology"/>
<dbReference type="GO" id="GO:0009279">
    <property type="term" value="C:cell outer membrane"/>
    <property type="evidence" value="ECO:0007669"/>
    <property type="project" value="UniProtKB-SubCell"/>
</dbReference>
<feature type="domain" description="TonB-dependent receptor plug" evidence="11">
    <location>
        <begin position="58"/>
        <end position="173"/>
    </location>
</feature>
<dbReference type="CDD" id="cd01347">
    <property type="entry name" value="ligand_gated_channel"/>
    <property type="match status" value="1"/>
</dbReference>
<name>A0A134ARL5_9FUSO</name>
<evidence type="ECO:0000256" key="6">
    <source>
        <dbReference type="ARBA" id="ARBA00023136"/>
    </source>
</evidence>
<keyword evidence="4 8" id="KW-0812">Transmembrane</keyword>
<evidence type="ECO:0000256" key="8">
    <source>
        <dbReference type="PROSITE-ProRule" id="PRU01360"/>
    </source>
</evidence>
<evidence type="ECO:0000256" key="1">
    <source>
        <dbReference type="ARBA" id="ARBA00004571"/>
    </source>
</evidence>
<keyword evidence="6 8" id="KW-0472">Membrane</keyword>
<gene>
    <name evidence="12" type="ORF">HMPREF3180_00005</name>
</gene>
<reference evidence="13" key="1">
    <citation type="submission" date="2016-01" db="EMBL/GenBank/DDBJ databases">
        <authorList>
            <person name="Mitreva M."/>
            <person name="Pepin K.H."/>
            <person name="Mihindukulasuriya K.A."/>
            <person name="Fulton R."/>
            <person name="Fronick C."/>
            <person name="O'Laughlin M."/>
            <person name="Miner T."/>
            <person name="Herter B."/>
            <person name="Rosa B.A."/>
            <person name="Cordes M."/>
            <person name="Tomlinson C."/>
            <person name="Wollam A."/>
            <person name="Palsikar V.B."/>
            <person name="Mardis E.R."/>
            <person name="Wilson R.K."/>
        </authorList>
    </citation>
    <scope>NUCLEOTIDE SEQUENCE [LARGE SCALE GENOMIC DNA]</scope>
    <source>
        <strain evidence="13">KA00185</strain>
    </source>
</reference>
<keyword evidence="5 9" id="KW-0798">TonB box</keyword>
<comment type="caution">
    <text evidence="12">The sequence shown here is derived from an EMBL/GenBank/DDBJ whole genome shotgun (WGS) entry which is preliminary data.</text>
</comment>
<evidence type="ECO:0000259" key="10">
    <source>
        <dbReference type="Pfam" id="PF00593"/>
    </source>
</evidence>
<evidence type="ECO:0000256" key="7">
    <source>
        <dbReference type="ARBA" id="ARBA00023237"/>
    </source>
</evidence>
<dbReference type="PANTHER" id="PTHR30069:SF27">
    <property type="entry name" value="BLL4766 PROTEIN"/>
    <property type="match status" value="1"/>
</dbReference>
<sequence length="704" mass="78251">MTDIYNCHAGMKFMLKKIAILSLILASLSLYAEGKYEGKLEETVVTATGFNDNIDNQIKNVTIITSEDIQEKGYNTVEDILKQAPGVNITQTGFGSAVDMRGQGRFGLGTSANISKAVSSVKILIDGDIAMDTIDTSHAYIPLNTISVNDVERVEIINGGGTVLYGSGTRGGVVNIITKDRTKEGASGKVYYQNSSYGTNKLGFDAGINYGNKFIIDLGYENVNGKGYRRGSKEAYEYLNGSLKYNITDNHSLKFKAARYNSEETLASDLTKSQLLSDRRQSGTLSDLDIDRKEYSLGYEGKVTDNLKLSLTGYKQDTNKIMYGMPKTKFEDNKKGINFKGNYGLENGNIIFGYNYIDHKGSREQTIFGTPIMNVDLAKETNSFYLLGRHKIVGNLEGTAGYRYERAEYKTNREVPSTRMPIPGGRGFVNIPSREMHGSRKDSNSAYELGLNYKYSDTGNVYAKYERGFRSPAATEFVDYAPGARNYTLNNLKTEKFNTYEVGFKDMLWNSFVSATAFHTQTNNEIYLNMDHGVLGGPSTARWTFHNLKATERTGVELFAEQYLGKLRVNESFTYVNAKIKKVGDDVLTSTTYNFKDGQKIPGVPSTKVTLGLDYEIADGLRTTANLNYYSSSVDTYNEKIPSYSTTDLGLKYKHQSGFGLNAGVKNVFNKKYNVAQGKDPLTGKTVYSPADERTYYIGASYEF</sequence>
<evidence type="ECO:0000259" key="11">
    <source>
        <dbReference type="Pfam" id="PF07715"/>
    </source>
</evidence>
<dbReference type="Gene3D" id="2.40.170.20">
    <property type="entry name" value="TonB-dependent receptor, beta-barrel domain"/>
    <property type="match status" value="1"/>
</dbReference>
<dbReference type="Pfam" id="PF07715">
    <property type="entry name" value="Plug"/>
    <property type="match status" value="1"/>
</dbReference>
<dbReference type="InterPro" id="IPR036942">
    <property type="entry name" value="Beta-barrel_TonB_sf"/>
</dbReference>
<comment type="subcellular location">
    <subcellularLocation>
        <location evidence="1 8">Cell outer membrane</location>
        <topology evidence="1 8">Multi-pass membrane protein</topology>
    </subcellularLocation>
</comment>
<keyword evidence="12" id="KW-0675">Receptor</keyword>
<dbReference type="InterPro" id="IPR037066">
    <property type="entry name" value="Plug_dom_sf"/>
</dbReference>
<evidence type="ECO:0000313" key="13">
    <source>
        <dbReference type="Proteomes" id="UP000070483"/>
    </source>
</evidence>
<keyword evidence="2 8" id="KW-0813">Transport</keyword>
<evidence type="ECO:0000256" key="2">
    <source>
        <dbReference type="ARBA" id="ARBA00022448"/>
    </source>
</evidence>
<evidence type="ECO:0000313" key="12">
    <source>
        <dbReference type="EMBL" id="KXB70338.1"/>
    </source>
</evidence>
<dbReference type="RefSeq" id="WP_231724238.1">
    <property type="nucleotide sequence ID" value="NZ_KQ959998.1"/>
</dbReference>
<keyword evidence="3 8" id="KW-1134">Transmembrane beta strand</keyword>
<dbReference type="AlphaFoldDB" id="A0A134ARL5"/>
<feature type="domain" description="TonB-dependent receptor-like beta-barrel" evidence="10">
    <location>
        <begin position="245"/>
        <end position="668"/>
    </location>
</feature>
<accession>A0A134ARL5</accession>